<evidence type="ECO:0000256" key="10">
    <source>
        <dbReference type="ARBA" id="ARBA00023136"/>
    </source>
</evidence>
<comment type="subcellular location">
    <subcellularLocation>
        <location evidence="2">Cell membrane</location>
    </subcellularLocation>
    <subcellularLocation>
        <location evidence="3">Membrane</location>
        <topology evidence="3">Single-pass type I membrane protein</topology>
    </subcellularLocation>
</comment>
<dbReference type="PANTHER" id="PTHR11920:SF495">
    <property type="entry name" value="RECEPTOR-TYPE GUANYLATE CYCLASE GCY-7"/>
    <property type="match status" value="1"/>
</dbReference>
<dbReference type="PROSITE" id="PS00452">
    <property type="entry name" value="GUANYLATE_CYCLASE_1"/>
    <property type="match status" value="1"/>
</dbReference>
<dbReference type="GO" id="GO:0000166">
    <property type="term" value="F:nucleotide binding"/>
    <property type="evidence" value="ECO:0007669"/>
    <property type="project" value="UniProtKB-KW"/>
</dbReference>
<evidence type="ECO:0000256" key="5">
    <source>
        <dbReference type="ARBA" id="ARBA00022475"/>
    </source>
</evidence>
<keyword evidence="16" id="KW-0175">Coiled coil</keyword>
<name>A0AAD5MDM0_PARTN</name>
<keyword evidence="5" id="KW-1003">Cell membrane</keyword>
<evidence type="ECO:0000313" key="19">
    <source>
        <dbReference type="Proteomes" id="UP001196413"/>
    </source>
</evidence>
<dbReference type="InterPro" id="IPR050401">
    <property type="entry name" value="Cyclic_nucleotide_synthase"/>
</dbReference>
<evidence type="ECO:0000256" key="14">
    <source>
        <dbReference type="ARBA" id="ARBA00023293"/>
    </source>
</evidence>
<dbReference type="InterPro" id="IPR001054">
    <property type="entry name" value="A/G_cyclase"/>
</dbReference>
<keyword evidence="12" id="KW-0325">Glycoprotein</keyword>
<keyword evidence="8" id="KW-0547">Nucleotide-binding</keyword>
<dbReference type="InterPro" id="IPR029787">
    <property type="entry name" value="Nucleotide_cyclase"/>
</dbReference>
<dbReference type="GO" id="GO:0007635">
    <property type="term" value="P:chemosensory behavior"/>
    <property type="evidence" value="ECO:0007669"/>
    <property type="project" value="UniProtKB-ARBA"/>
</dbReference>
<dbReference type="EC" id="4.6.1.2" evidence="4"/>
<keyword evidence="11 18" id="KW-0675">Receptor</keyword>
<dbReference type="Proteomes" id="UP001196413">
    <property type="component" value="Unassembled WGS sequence"/>
</dbReference>
<evidence type="ECO:0000256" key="11">
    <source>
        <dbReference type="ARBA" id="ARBA00023170"/>
    </source>
</evidence>
<gene>
    <name evidence="18" type="primary">GCY5_1</name>
    <name evidence="18" type="ORF">KIN20_014427</name>
</gene>
<dbReference type="GO" id="GO:0004383">
    <property type="term" value="F:guanylate cyclase activity"/>
    <property type="evidence" value="ECO:0007669"/>
    <property type="project" value="UniProtKB-EC"/>
</dbReference>
<dbReference type="Gene3D" id="3.30.70.1230">
    <property type="entry name" value="Nucleotide cyclase"/>
    <property type="match status" value="1"/>
</dbReference>
<evidence type="ECO:0000256" key="15">
    <source>
        <dbReference type="RuleBase" id="RU000405"/>
    </source>
</evidence>
<dbReference type="InterPro" id="IPR011645">
    <property type="entry name" value="HNOB_dom_associated"/>
</dbReference>
<dbReference type="GO" id="GO:0035556">
    <property type="term" value="P:intracellular signal transduction"/>
    <property type="evidence" value="ECO:0007669"/>
    <property type="project" value="InterPro"/>
</dbReference>
<proteinExistence type="inferred from homology"/>
<dbReference type="PANTHER" id="PTHR11920">
    <property type="entry name" value="GUANYLYL CYCLASE"/>
    <property type="match status" value="1"/>
</dbReference>
<protein>
    <recommendedName>
        <fullName evidence="4">guanylate cyclase</fullName>
        <ecNumber evidence="4">4.6.1.2</ecNumber>
    </recommendedName>
</protein>
<accession>A0AAD5MDM0</accession>
<comment type="caution">
    <text evidence="18">The sequence shown here is derived from an EMBL/GenBank/DDBJ whole genome shotgun (WGS) entry which is preliminary data.</text>
</comment>
<reference evidence="18" key="1">
    <citation type="submission" date="2021-06" db="EMBL/GenBank/DDBJ databases">
        <title>Parelaphostrongylus tenuis whole genome reference sequence.</title>
        <authorList>
            <person name="Garwood T.J."/>
            <person name="Larsen P.A."/>
            <person name="Fountain-Jones N.M."/>
            <person name="Garbe J.R."/>
            <person name="Macchietto M.G."/>
            <person name="Kania S.A."/>
            <person name="Gerhold R.W."/>
            <person name="Richards J.E."/>
            <person name="Wolf T.M."/>
        </authorList>
    </citation>
    <scope>NUCLEOTIDE SEQUENCE</scope>
    <source>
        <strain evidence="18">MNPRO001-30</strain>
        <tissue evidence="18">Meninges</tissue>
    </source>
</reference>
<keyword evidence="14" id="KW-0141">cGMP biosynthesis</keyword>
<dbReference type="SUPFAM" id="SSF55073">
    <property type="entry name" value="Nucleotide cyclase"/>
    <property type="match status" value="1"/>
</dbReference>
<dbReference type="SMART" id="SM00044">
    <property type="entry name" value="CYCc"/>
    <property type="match status" value="1"/>
</dbReference>
<dbReference type="AlphaFoldDB" id="A0AAD5MDM0"/>
<evidence type="ECO:0000256" key="2">
    <source>
        <dbReference type="ARBA" id="ARBA00004236"/>
    </source>
</evidence>
<dbReference type="EMBL" id="JAHQIW010002865">
    <property type="protein sequence ID" value="KAJ1356687.1"/>
    <property type="molecule type" value="Genomic_DNA"/>
</dbReference>
<evidence type="ECO:0000313" key="18">
    <source>
        <dbReference type="EMBL" id="KAJ1356687.1"/>
    </source>
</evidence>
<dbReference type="PROSITE" id="PS50125">
    <property type="entry name" value="GUANYLATE_CYCLASE_2"/>
    <property type="match status" value="1"/>
</dbReference>
<dbReference type="Gene3D" id="6.10.250.780">
    <property type="match status" value="1"/>
</dbReference>
<evidence type="ECO:0000256" key="7">
    <source>
        <dbReference type="ARBA" id="ARBA00022729"/>
    </source>
</evidence>
<dbReference type="GO" id="GO:0001653">
    <property type="term" value="F:peptide receptor activity"/>
    <property type="evidence" value="ECO:0007669"/>
    <property type="project" value="TreeGrafter"/>
</dbReference>
<evidence type="ECO:0000259" key="17">
    <source>
        <dbReference type="PROSITE" id="PS50125"/>
    </source>
</evidence>
<keyword evidence="6" id="KW-0812">Transmembrane</keyword>
<dbReference type="GO" id="GO:0004016">
    <property type="term" value="F:adenylate cyclase activity"/>
    <property type="evidence" value="ECO:0007669"/>
    <property type="project" value="TreeGrafter"/>
</dbReference>
<keyword evidence="7" id="KW-0732">Signal</keyword>
<keyword evidence="9" id="KW-1133">Transmembrane helix</keyword>
<dbReference type="CDD" id="cd07302">
    <property type="entry name" value="CHD"/>
    <property type="match status" value="1"/>
</dbReference>
<evidence type="ECO:0000256" key="6">
    <source>
        <dbReference type="ARBA" id="ARBA00022692"/>
    </source>
</evidence>
<comment type="similarity">
    <text evidence="15">Belongs to the adenylyl cyclase class-4/guanylyl cyclase family.</text>
</comment>
<feature type="coiled-coil region" evidence="16">
    <location>
        <begin position="12"/>
        <end position="39"/>
    </location>
</feature>
<evidence type="ECO:0000256" key="12">
    <source>
        <dbReference type="ARBA" id="ARBA00023180"/>
    </source>
</evidence>
<dbReference type="Pfam" id="PF00211">
    <property type="entry name" value="Guanylate_cyc"/>
    <property type="match status" value="1"/>
</dbReference>
<keyword evidence="10" id="KW-0472">Membrane</keyword>
<evidence type="ECO:0000256" key="9">
    <source>
        <dbReference type="ARBA" id="ARBA00022989"/>
    </source>
</evidence>
<sequence>MDHMFNMLEDYANTLELDVEERTKELQAEKKKADILLRKMLPSQVADRLMLGQAVESESFDCVTVIFSDVVKFTQLSAKCSAYQTVSLLNDLYSGFDSIIEEHCVYKVESIGDGYLCVSGLPLRNGHNHIKEIAELSLSFMQFVNEFRIATLPKERIQLRIGVNSGPCVAGVVGLTMPRYCLFGDTVNTASRMESNGKAGLIHLSKESRDLLDNHFHNIYDVRSRGEVIIKGKGVMETFWLVGRYGSSTTPFAHEGENT</sequence>
<evidence type="ECO:0000256" key="4">
    <source>
        <dbReference type="ARBA" id="ARBA00012202"/>
    </source>
</evidence>
<evidence type="ECO:0000256" key="1">
    <source>
        <dbReference type="ARBA" id="ARBA00001436"/>
    </source>
</evidence>
<keyword evidence="13 15" id="KW-0456">Lyase</keyword>
<comment type="catalytic activity">
    <reaction evidence="1">
        <text>GTP = 3',5'-cyclic GMP + diphosphate</text>
        <dbReference type="Rhea" id="RHEA:13665"/>
        <dbReference type="ChEBI" id="CHEBI:33019"/>
        <dbReference type="ChEBI" id="CHEBI:37565"/>
        <dbReference type="ChEBI" id="CHEBI:57746"/>
        <dbReference type="EC" id="4.6.1.2"/>
    </reaction>
</comment>
<evidence type="ECO:0000256" key="8">
    <source>
        <dbReference type="ARBA" id="ARBA00022741"/>
    </source>
</evidence>
<dbReference type="GO" id="GO:0006935">
    <property type="term" value="P:chemotaxis"/>
    <property type="evidence" value="ECO:0007669"/>
    <property type="project" value="UniProtKB-ARBA"/>
</dbReference>
<keyword evidence="19" id="KW-1185">Reference proteome</keyword>
<dbReference type="FunFam" id="3.30.70.1230:FF:000023">
    <property type="entry name" value="Guanylate cyclase"/>
    <property type="match status" value="1"/>
</dbReference>
<feature type="domain" description="Guanylate cyclase" evidence="17">
    <location>
        <begin position="64"/>
        <end position="194"/>
    </location>
</feature>
<dbReference type="Pfam" id="PF07701">
    <property type="entry name" value="HNOBA"/>
    <property type="match status" value="1"/>
</dbReference>
<evidence type="ECO:0000256" key="13">
    <source>
        <dbReference type="ARBA" id="ARBA00023239"/>
    </source>
</evidence>
<dbReference type="InterPro" id="IPR018297">
    <property type="entry name" value="A/G_cyclase_CS"/>
</dbReference>
<evidence type="ECO:0000256" key="3">
    <source>
        <dbReference type="ARBA" id="ARBA00004479"/>
    </source>
</evidence>
<dbReference type="GO" id="GO:0005886">
    <property type="term" value="C:plasma membrane"/>
    <property type="evidence" value="ECO:0007669"/>
    <property type="project" value="UniProtKB-SubCell"/>
</dbReference>
<dbReference type="GO" id="GO:0007168">
    <property type="term" value="P:receptor guanylyl cyclase signaling pathway"/>
    <property type="evidence" value="ECO:0007669"/>
    <property type="project" value="TreeGrafter"/>
</dbReference>
<organism evidence="18 19">
    <name type="scientific">Parelaphostrongylus tenuis</name>
    <name type="common">Meningeal worm</name>
    <dbReference type="NCBI Taxonomy" id="148309"/>
    <lineage>
        <taxon>Eukaryota</taxon>
        <taxon>Metazoa</taxon>
        <taxon>Ecdysozoa</taxon>
        <taxon>Nematoda</taxon>
        <taxon>Chromadorea</taxon>
        <taxon>Rhabditida</taxon>
        <taxon>Rhabditina</taxon>
        <taxon>Rhabditomorpha</taxon>
        <taxon>Strongyloidea</taxon>
        <taxon>Metastrongylidae</taxon>
        <taxon>Parelaphostrongylus</taxon>
    </lineage>
</organism>
<evidence type="ECO:0000256" key="16">
    <source>
        <dbReference type="SAM" id="Coils"/>
    </source>
</evidence>